<reference evidence="2" key="2">
    <citation type="journal article" date="2015" name="Data Brief">
        <title>Shoot transcriptome of the giant reed, Arundo donax.</title>
        <authorList>
            <person name="Barrero R.A."/>
            <person name="Guerrero F.D."/>
            <person name="Moolhuijzen P."/>
            <person name="Goolsby J.A."/>
            <person name="Tidwell J."/>
            <person name="Bellgard S.E."/>
            <person name="Bellgard M.I."/>
        </authorList>
    </citation>
    <scope>NUCLEOTIDE SEQUENCE</scope>
    <source>
        <tissue evidence="2">Shoot tissue taken approximately 20 cm above the soil surface</tissue>
    </source>
</reference>
<accession>A0A0A9BX70</accession>
<dbReference type="AlphaFoldDB" id="A0A0A9BX70"/>
<name>A0A0A9BX70_ARUDO</name>
<feature type="compositionally biased region" description="Polar residues" evidence="1">
    <location>
        <begin position="1"/>
        <end position="13"/>
    </location>
</feature>
<evidence type="ECO:0000313" key="2">
    <source>
        <dbReference type="EMBL" id="JAD63867.1"/>
    </source>
</evidence>
<organism evidence="2">
    <name type="scientific">Arundo donax</name>
    <name type="common">Giant reed</name>
    <name type="synonym">Donax arundinaceus</name>
    <dbReference type="NCBI Taxonomy" id="35708"/>
    <lineage>
        <taxon>Eukaryota</taxon>
        <taxon>Viridiplantae</taxon>
        <taxon>Streptophyta</taxon>
        <taxon>Embryophyta</taxon>
        <taxon>Tracheophyta</taxon>
        <taxon>Spermatophyta</taxon>
        <taxon>Magnoliopsida</taxon>
        <taxon>Liliopsida</taxon>
        <taxon>Poales</taxon>
        <taxon>Poaceae</taxon>
        <taxon>PACMAD clade</taxon>
        <taxon>Arundinoideae</taxon>
        <taxon>Arundineae</taxon>
        <taxon>Arundo</taxon>
    </lineage>
</organism>
<evidence type="ECO:0000256" key="1">
    <source>
        <dbReference type="SAM" id="MobiDB-lite"/>
    </source>
</evidence>
<feature type="region of interest" description="Disordered" evidence="1">
    <location>
        <begin position="1"/>
        <end position="21"/>
    </location>
</feature>
<proteinExistence type="predicted"/>
<sequence length="21" mass="2250">MDGSDSSGATQHVNKSRTRTD</sequence>
<protein>
    <submittedName>
        <fullName evidence="2">Uncharacterized protein</fullName>
    </submittedName>
</protein>
<reference evidence="2" key="1">
    <citation type="submission" date="2014-09" db="EMBL/GenBank/DDBJ databases">
        <authorList>
            <person name="Magalhaes I.L.F."/>
            <person name="Oliveira U."/>
            <person name="Santos F.R."/>
            <person name="Vidigal T.H.D.A."/>
            <person name="Brescovit A.D."/>
            <person name="Santos A.J."/>
        </authorList>
    </citation>
    <scope>NUCLEOTIDE SEQUENCE</scope>
    <source>
        <tissue evidence="2">Shoot tissue taken approximately 20 cm above the soil surface</tissue>
    </source>
</reference>
<dbReference type="EMBL" id="GBRH01234028">
    <property type="protein sequence ID" value="JAD63867.1"/>
    <property type="molecule type" value="Transcribed_RNA"/>
</dbReference>